<gene>
    <name evidence="17" type="ORF">SAMN05660284_01946</name>
</gene>
<feature type="compositionally biased region" description="Polar residues" evidence="13">
    <location>
        <begin position="1"/>
        <end position="19"/>
    </location>
</feature>
<dbReference type="InterPro" id="IPR011815">
    <property type="entry name" value="PBP_1c"/>
</dbReference>
<dbReference type="STRING" id="83765.SAMN05660284_01946"/>
<dbReference type="PANTHER" id="PTHR32282">
    <property type="entry name" value="BINDING PROTEIN TRANSPEPTIDASE, PUTATIVE-RELATED"/>
    <property type="match status" value="1"/>
</dbReference>
<keyword evidence="10" id="KW-0511">Multifunctional enzyme</keyword>
<dbReference type="InterPro" id="IPR036950">
    <property type="entry name" value="PBP_transglycosylase"/>
</dbReference>
<evidence type="ECO:0000259" key="14">
    <source>
        <dbReference type="Pfam" id="PF00905"/>
    </source>
</evidence>
<dbReference type="GO" id="GO:0008658">
    <property type="term" value="F:penicillin binding"/>
    <property type="evidence" value="ECO:0007669"/>
    <property type="project" value="InterPro"/>
</dbReference>
<name>A0A1I5AP88_9NEIS</name>
<evidence type="ECO:0000256" key="6">
    <source>
        <dbReference type="ARBA" id="ARBA00022670"/>
    </source>
</evidence>
<dbReference type="UniPathway" id="UPA00219"/>
<dbReference type="SUPFAM" id="SSF53955">
    <property type="entry name" value="Lysozyme-like"/>
    <property type="match status" value="1"/>
</dbReference>
<comment type="pathway">
    <text evidence="2">Cell wall biogenesis; peptidoglycan biosynthesis.</text>
</comment>
<comment type="similarity">
    <text evidence="3">In the C-terminal section; belongs to the transpeptidase family.</text>
</comment>
<keyword evidence="7" id="KW-0328">Glycosyltransferase</keyword>
<keyword evidence="5" id="KW-0121">Carboxypeptidase</keyword>
<evidence type="ECO:0000256" key="1">
    <source>
        <dbReference type="ARBA" id="ARBA00004377"/>
    </source>
</evidence>
<dbReference type="EC" id="2.4.99.28" evidence="11"/>
<accession>A0A1I5AP88</accession>
<dbReference type="Pfam" id="PF00912">
    <property type="entry name" value="Transgly"/>
    <property type="match status" value="1"/>
</dbReference>
<feature type="domain" description="Penicillin-binding protein transpeptidase" evidence="14">
    <location>
        <begin position="344"/>
        <end position="577"/>
    </location>
</feature>
<dbReference type="GO" id="GO:0004180">
    <property type="term" value="F:carboxypeptidase activity"/>
    <property type="evidence" value="ECO:0007669"/>
    <property type="project" value="UniProtKB-KW"/>
</dbReference>
<dbReference type="GO" id="GO:0009252">
    <property type="term" value="P:peptidoglycan biosynthetic process"/>
    <property type="evidence" value="ECO:0007669"/>
    <property type="project" value="UniProtKB-UniPathway"/>
</dbReference>
<dbReference type="InterPro" id="IPR009647">
    <property type="entry name" value="PBP_C"/>
</dbReference>
<evidence type="ECO:0000313" key="18">
    <source>
        <dbReference type="Proteomes" id="UP000242869"/>
    </source>
</evidence>
<comment type="similarity">
    <text evidence="4">In the N-terminal section; belongs to the glycosyltransferase 51 family.</text>
</comment>
<evidence type="ECO:0000256" key="4">
    <source>
        <dbReference type="ARBA" id="ARBA00007739"/>
    </source>
</evidence>
<dbReference type="Gene3D" id="1.10.3810.10">
    <property type="entry name" value="Biosynthetic peptidoglycan transglycosylase-like"/>
    <property type="match status" value="1"/>
</dbReference>
<dbReference type="InterPro" id="IPR023346">
    <property type="entry name" value="Lysozyme-like_dom_sf"/>
</dbReference>
<comment type="catalytic activity">
    <reaction evidence="12">
        <text>[GlcNAc-(1-&gt;4)-Mur2Ac(oyl-L-Ala-gamma-D-Glu-L-Lys-D-Ala-D-Ala)](n)-di-trans,octa-cis-undecaprenyl diphosphate + beta-D-GlcNAc-(1-&gt;4)-Mur2Ac(oyl-L-Ala-gamma-D-Glu-L-Lys-D-Ala-D-Ala)-di-trans,octa-cis-undecaprenyl diphosphate = [GlcNAc-(1-&gt;4)-Mur2Ac(oyl-L-Ala-gamma-D-Glu-L-Lys-D-Ala-D-Ala)](n+1)-di-trans,octa-cis-undecaprenyl diphosphate + di-trans,octa-cis-undecaprenyl diphosphate + H(+)</text>
        <dbReference type="Rhea" id="RHEA:23708"/>
        <dbReference type="Rhea" id="RHEA-COMP:9602"/>
        <dbReference type="Rhea" id="RHEA-COMP:9603"/>
        <dbReference type="ChEBI" id="CHEBI:15378"/>
        <dbReference type="ChEBI" id="CHEBI:58405"/>
        <dbReference type="ChEBI" id="CHEBI:60033"/>
        <dbReference type="ChEBI" id="CHEBI:78435"/>
        <dbReference type="EC" id="2.4.99.28"/>
    </reaction>
</comment>
<sequence length="756" mass="82314">MGVESWNSIISTPSPTLPQQGGGGKEESRGKGESLPGARNNHPLSSRLLLALLLLAPLPAQALPSFSEVKQGYHSSDAILLDRHGEVIQRLRIDKTVRRGDWMKLNEISPAMRLALIVSEDKRFYRHSGVDWRAVGAATWGNLWNSKTRGASTITMQLAGLLDEDLRQKTGGRSVGQKVGQAVSASWLERSWRKDQILEAYLNLAPFRGELVGVSALSQRLFNKFPSGLNEEESALAAALVRGPNATPEQVAQRACVVLREMQPPKSPPPDCSRLPDITRLLLTTPATPQRDEGIAPHFARRMAGNLTAPATIRSTLDARLQRFAADTLRRHLRELVRRNVEDGAAIVIDNASGEVLAWIGSGGPLSSAAEVDNVLARRQAGSTLKPFLYAQAIAEKHLTAASLLEDSPVNLPTGNGQYIPRNYDNRFKGWVSVRTALGSSLNIPAVRTLVMVTPHRFQKTLAGLDLPLEQSGDFYGYSLALGSADVTLASLANAYRALANGGKLTALKLRPEDRSGSPRKALDPLATFVVTDILADRNARAATFGLDSPLATRYWSAVKTGTSKDMRDNWCIGFSRRYTVGVWVGNASGAPMWDVSGITGAAPVWHAIMDRLHAGTRSPPPAAPAGLKQARISYEQNIEPARNEWFLPGTAQTRIRLAQASARQPGIARISQPLNGALYALDPDIPPANQRIAFTSDNPSAVWRLDGKRIGKGRKIDWPLWPGPHRLELLDEKGKVVDTVRFEVRGAGVKDNRNK</sequence>
<dbReference type="EMBL" id="FOVE01000014">
    <property type="protein sequence ID" value="SFN64356.1"/>
    <property type="molecule type" value="Genomic_DNA"/>
</dbReference>
<keyword evidence="8" id="KW-0808">Transferase</keyword>
<proteinExistence type="inferred from homology"/>
<dbReference type="Pfam" id="PF00905">
    <property type="entry name" value="Transpeptidase"/>
    <property type="match status" value="1"/>
</dbReference>
<dbReference type="Pfam" id="PF06832">
    <property type="entry name" value="BiPBP_C"/>
    <property type="match status" value="1"/>
</dbReference>
<evidence type="ECO:0000256" key="11">
    <source>
        <dbReference type="ARBA" id="ARBA00044770"/>
    </source>
</evidence>
<evidence type="ECO:0000256" key="3">
    <source>
        <dbReference type="ARBA" id="ARBA00007090"/>
    </source>
</evidence>
<dbReference type="Gene3D" id="3.40.710.10">
    <property type="entry name" value="DD-peptidase/beta-lactamase superfamily"/>
    <property type="match status" value="1"/>
</dbReference>
<dbReference type="InterPro" id="IPR001460">
    <property type="entry name" value="PCN-bd_Tpept"/>
</dbReference>
<organism evidence="17 18">
    <name type="scientific">Formivibrio citricus</name>
    <dbReference type="NCBI Taxonomy" id="83765"/>
    <lineage>
        <taxon>Bacteria</taxon>
        <taxon>Pseudomonadati</taxon>
        <taxon>Pseudomonadota</taxon>
        <taxon>Betaproteobacteria</taxon>
        <taxon>Neisseriales</taxon>
        <taxon>Chitinibacteraceae</taxon>
        <taxon>Formivibrio</taxon>
    </lineage>
</organism>
<keyword evidence="9" id="KW-0378">Hydrolase</keyword>
<dbReference type="GO" id="GO:0006508">
    <property type="term" value="P:proteolysis"/>
    <property type="evidence" value="ECO:0007669"/>
    <property type="project" value="UniProtKB-KW"/>
</dbReference>
<evidence type="ECO:0000256" key="12">
    <source>
        <dbReference type="ARBA" id="ARBA00049902"/>
    </source>
</evidence>
<dbReference type="PANTHER" id="PTHR32282:SF15">
    <property type="entry name" value="PENICILLIN-BINDING PROTEIN 1C"/>
    <property type="match status" value="1"/>
</dbReference>
<feature type="region of interest" description="Disordered" evidence="13">
    <location>
        <begin position="1"/>
        <end position="39"/>
    </location>
</feature>
<evidence type="ECO:0000256" key="5">
    <source>
        <dbReference type="ARBA" id="ARBA00022645"/>
    </source>
</evidence>
<dbReference type="InterPro" id="IPR001264">
    <property type="entry name" value="Glyco_trans_51"/>
</dbReference>
<dbReference type="NCBIfam" id="TIGR02073">
    <property type="entry name" value="PBP_1c"/>
    <property type="match status" value="1"/>
</dbReference>
<evidence type="ECO:0000259" key="16">
    <source>
        <dbReference type="Pfam" id="PF06832"/>
    </source>
</evidence>
<evidence type="ECO:0000256" key="7">
    <source>
        <dbReference type="ARBA" id="ARBA00022676"/>
    </source>
</evidence>
<evidence type="ECO:0000313" key="17">
    <source>
        <dbReference type="EMBL" id="SFN64356.1"/>
    </source>
</evidence>
<evidence type="ECO:0000256" key="13">
    <source>
        <dbReference type="SAM" id="MobiDB-lite"/>
    </source>
</evidence>
<dbReference type="Proteomes" id="UP000242869">
    <property type="component" value="Unassembled WGS sequence"/>
</dbReference>
<keyword evidence="6" id="KW-0645">Protease</keyword>
<comment type="subcellular location">
    <subcellularLocation>
        <location evidence="1">Cell inner membrane</location>
        <topology evidence="1">Single-pass membrane protein</topology>
    </subcellularLocation>
</comment>
<feature type="domain" description="Glycosyl transferase family 51" evidence="15">
    <location>
        <begin position="86"/>
        <end position="263"/>
    </location>
</feature>
<dbReference type="InterPro" id="IPR012338">
    <property type="entry name" value="Beta-lactam/transpept-like"/>
</dbReference>
<dbReference type="GO" id="GO:0008955">
    <property type="term" value="F:peptidoglycan glycosyltransferase activity"/>
    <property type="evidence" value="ECO:0007669"/>
    <property type="project" value="UniProtKB-EC"/>
</dbReference>
<evidence type="ECO:0000259" key="15">
    <source>
        <dbReference type="Pfam" id="PF00912"/>
    </source>
</evidence>
<dbReference type="AlphaFoldDB" id="A0A1I5AP88"/>
<evidence type="ECO:0000256" key="2">
    <source>
        <dbReference type="ARBA" id="ARBA00004752"/>
    </source>
</evidence>
<dbReference type="GO" id="GO:0030288">
    <property type="term" value="C:outer membrane-bounded periplasmic space"/>
    <property type="evidence" value="ECO:0007669"/>
    <property type="project" value="TreeGrafter"/>
</dbReference>
<protein>
    <recommendedName>
        <fullName evidence="11">peptidoglycan glycosyltransferase</fullName>
        <ecNumber evidence="11">2.4.99.28</ecNumber>
    </recommendedName>
</protein>
<dbReference type="InterPro" id="IPR050396">
    <property type="entry name" value="Glycosyltr_51/Transpeptidase"/>
</dbReference>
<evidence type="ECO:0000256" key="10">
    <source>
        <dbReference type="ARBA" id="ARBA00023268"/>
    </source>
</evidence>
<reference evidence="18" key="1">
    <citation type="submission" date="2016-10" db="EMBL/GenBank/DDBJ databases">
        <authorList>
            <person name="Varghese N."/>
            <person name="Submissions S."/>
        </authorList>
    </citation>
    <scope>NUCLEOTIDE SEQUENCE [LARGE SCALE GENOMIC DNA]</scope>
    <source>
        <strain evidence="18">DSM 6150</strain>
    </source>
</reference>
<evidence type="ECO:0000256" key="8">
    <source>
        <dbReference type="ARBA" id="ARBA00022679"/>
    </source>
</evidence>
<dbReference type="OrthoDB" id="9766909at2"/>
<dbReference type="SUPFAM" id="SSF56601">
    <property type="entry name" value="beta-lactamase/transpeptidase-like"/>
    <property type="match status" value="1"/>
</dbReference>
<keyword evidence="18" id="KW-1185">Reference proteome</keyword>
<evidence type="ECO:0000256" key="9">
    <source>
        <dbReference type="ARBA" id="ARBA00022801"/>
    </source>
</evidence>
<feature type="domain" description="Penicillin-binding C-terminal" evidence="16">
    <location>
        <begin position="662"/>
        <end position="743"/>
    </location>
</feature>
<dbReference type="GO" id="GO:0005886">
    <property type="term" value="C:plasma membrane"/>
    <property type="evidence" value="ECO:0007669"/>
    <property type="project" value="UniProtKB-SubCell"/>
</dbReference>